<dbReference type="PROSITE" id="PS00610">
    <property type="entry name" value="NA_NEUROTRAN_SYMP_1"/>
    <property type="match status" value="1"/>
</dbReference>
<comment type="similarity">
    <text evidence="15">Belongs to the sodium:neurotransmitter symporter (SNF) (TC 2.A.22) family.</text>
</comment>
<keyword evidence="8 16" id="KW-1133">Transmembrane helix</keyword>
<dbReference type="PROSITE" id="PS50267">
    <property type="entry name" value="NA_NEUROTRAN_SYMP_3"/>
    <property type="match status" value="1"/>
</dbReference>
<keyword evidence="12" id="KW-0325">Glycoprotein</keyword>
<feature type="binding site" evidence="13">
    <location>
        <position position="299"/>
    </location>
    <ligand>
        <name>Na(+)</name>
        <dbReference type="ChEBI" id="CHEBI:29101"/>
        <label>1</label>
    </ligand>
</feature>
<evidence type="ECO:0000256" key="5">
    <source>
        <dbReference type="ARBA" id="ARBA00022723"/>
    </source>
</evidence>
<feature type="binding site" evidence="13">
    <location>
        <position position="72"/>
    </location>
    <ligand>
        <name>Na(+)</name>
        <dbReference type="ChEBI" id="CHEBI:29101"/>
        <label>1</label>
    </ligand>
</feature>
<keyword evidence="7 15" id="KW-0769">Symport</keyword>
<evidence type="ECO:0000256" key="1">
    <source>
        <dbReference type="ARBA" id="ARBA00004651"/>
    </source>
</evidence>
<dbReference type="PANTHER" id="PTHR11616:SF320">
    <property type="entry name" value="SODIUM-DEPENDENT NORADRENALINE TRANSPORTER"/>
    <property type="match status" value="1"/>
</dbReference>
<dbReference type="Pfam" id="PF00209">
    <property type="entry name" value="SNF"/>
    <property type="match status" value="1"/>
</dbReference>
<evidence type="ECO:0000256" key="3">
    <source>
        <dbReference type="ARBA" id="ARBA00022475"/>
    </source>
</evidence>
<name>A0A8C5FWH9_GADMO</name>
<dbReference type="GO" id="GO:0006865">
    <property type="term" value="P:amino acid transport"/>
    <property type="evidence" value="ECO:0007669"/>
    <property type="project" value="TreeGrafter"/>
</dbReference>
<dbReference type="GO" id="GO:0032809">
    <property type="term" value="C:neuronal cell body membrane"/>
    <property type="evidence" value="ECO:0007669"/>
    <property type="project" value="TreeGrafter"/>
</dbReference>
<dbReference type="GO" id="GO:0030424">
    <property type="term" value="C:axon"/>
    <property type="evidence" value="ECO:0007669"/>
    <property type="project" value="TreeGrafter"/>
</dbReference>
<feature type="binding site" evidence="13">
    <location>
        <position position="267"/>
    </location>
    <ligand>
        <name>Na(+)</name>
        <dbReference type="ChEBI" id="CHEBI:29101"/>
        <label>1</label>
    </ligand>
</feature>
<organism evidence="17 18">
    <name type="scientific">Gadus morhua</name>
    <name type="common">Atlantic cod</name>
    <dbReference type="NCBI Taxonomy" id="8049"/>
    <lineage>
        <taxon>Eukaryota</taxon>
        <taxon>Metazoa</taxon>
        <taxon>Chordata</taxon>
        <taxon>Craniata</taxon>
        <taxon>Vertebrata</taxon>
        <taxon>Euteleostomi</taxon>
        <taxon>Actinopterygii</taxon>
        <taxon>Neopterygii</taxon>
        <taxon>Teleostei</taxon>
        <taxon>Neoteleostei</taxon>
        <taxon>Acanthomorphata</taxon>
        <taxon>Zeiogadaria</taxon>
        <taxon>Gadariae</taxon>
        <taxon>Gadiformes</taxon>
        <taxon>Gadoidei</taxon>
        <taxon>Gadidae</taxon>
        <taxon>Gadus</taxon>
    </lineage>
</organism>
<evidence type="ECO:0000256" key="15">
    <source>
        <dbReference type="RuleBase" id="RU003732"/>
    </source>
</evidence>
<dbReference type="AlphaFoldDB" id="A0A8C5FWH9"/>
<dbReference type="PANTHER" id="PTHR11616">
    <property type="entry name" value="SODIUM/CHLORIDE DEPENDENT TRANSPORTER"/>
    <property type="match status" value="1"/>
</dbReference>
<feature type="transmembrane region" description="Helical" evidence="16">
    <location>
        <begin position="258"/>
        <end position="281"/>
    </location>
</feature>
<keyword evidence="2 15" id="KW-0813">Transport</keyword>
<evidence type="ECO:0000313" key="18">
    <source>
        <dbReference type="Proteomes" id="UP000694546"/>
    </source>
</evidence>
<feature type="transmembrane region" description="Helical" evidence="16">
    <location>
        <begin position="293"/>
        <end position="316"/>
    </location>
</feature>
<evidence type="ECO:0000256" key="4">
    <source>
        <dbReference type="ARBA" id="ARBA00022692"/>
    </source>
</evidence>
<evidence type="ECO:0000256" key="8">
    <source>
        <dbReference type="ARBA" id="ARBA00022989"/>
    </source>
</evidence>
<dbReference type="GO" id="GO:0051583">
    <property type="term" value="P:dopamine uptake involved in synaptic transmission"/>
    <property type="evidence" value="ECO:0007669"/>
    <property type="project" value="TreeGrafter"/>
</dbReference>
<feature type="binding site" evidence="13">
    <location>
        <position position="65"/>
    </location>
    <ligand>
        <name>Na(+)</name>
        <dbReference type="ChEBI" id="CHEBI:29101"/>
        <label>1</label>
    </ligand>
</feature>
<keyword evidence="4 15" id="KW-0812">Transmembrane</keyword>
<evidence type="ECO:0000256" key="11">
    <source>
        <dbReference type="ARBA" id="ARBA00023157"/>
    </source>
</evidence>
<keyword evidence="11 14" id="KW-1015">Disulfide bond</keyword>
<evidence type="ECO:0000256" key="13">
    <source>
        <dbReference type="PIRSR" id="PIRSR600175-1"/>
    </source>
</evidence>
<evidence type="ECO:0000256" key="10">
    <source>
        <dbReference type="ARBA" id="ARBA00023136"/>
    </source>
</evidence>
<dbReference type="InterPro" id="IPR037272">
    <property type="entry name" value="SNS_sf"/>
</dbReference>
<dbReference type="GO" id="GO:0005334">
    <property type="term" value="F:norepinephrine:sodium symporter activity"/>
    <property type="evidence" value="ECO:0007669"/>
    <property type="project" value="TreeGrafter"/>
</dbReference>
<comment type="subcellular location">
    <subcellularLocation>
        <location evidence="1">Cell membrane</location>
        <topology evidence="1">Multi-pass membrane protein</topology>
    </subcellularLocation>
</comment>
<feature type="transmembrane region" description="Helical" evidence="16">
    <location>
        <begin position="131"/>
        <end position="158"/>
    </location>
</feature>
<keyword evidence="10 16" id="KW-0472">Membrane</keyword>
<keyword evidence="3" id="KW-1003">Cell membrane</keyword>
<evidence type="ECO:0000256" key="2">
    <source>
        <dbReference type="ARBA" id="ARBA00022448"/>
    </source>
</evidence>
<feature type="binding site" evidence="13">
    <location>
        <position position="364"/>
    </location>
    <ligand>
        <name>Na(+)</name>
        <dbReference type="ChEBI" id="CHEBI:29101"/>
        <label>1</label>
    </ligand>
</feature>
<dbReference type="GeneTree" id="ENSGT00940000158960"/>
<feature type="transmembrane region" description="Helical" evidence="16">
    <location>
        <begin position="89"/>
        <end position="110"/>
    </location>
</feature>
<feature type="transmembrane region" description="Helical" evidence="16">
    <location>
        <begin position="424"/>
        <end position="447"/>
    </location>
</feature>
<evidence type="ECO:0000256" key="9">
    <source>
        <dbReference type="ARBA" id="ARBA00023053"/>
    </source>
</evidence>
<sequence length="566" mass="63453">MVVKMNIQVVPEHKLSSVAPLKQCNVEKKEVELILVKDQNGVQYTRGDERETWGKKIDFLLSVIGFAVDLANVWRFPFLCYKNGGGAFLIPYILFLLIAGMPLFYMELALGQYNREGAATVWKICPVFKGVGYTVILIAFYVGFYYNVIIAWSIHYLFASMTNELPWLHCGNPWNTPNCTVPQPMNGSFLDNRTSYAKNKNTPAAEYYERGVLHLHESRGIGDLGPPRWELSLCLVAVVFILYFSLWKGVKSSGKVWIDAATQIFYSLGAGFGVLIAFASYNKFDNNCYRDALLTSTINCVTSFVSGFAIFSVLGYMAQKHGVRIEDVATEGPGLVFIIYPEAISTLPGSTFWAIVFFIMLLTLGIDSSMGGMEAVITGLADDFKILKKHRKLFTFATAFGTFLFALLCITNGGIYVLTLLDSYAAGTSILFGVLIEAIGVSWFYGVDRFSEDIERMMGFKPGLYWRLCWKFVSPTFLLVVVIASIVTSTGLTLDDYVFPPWSNVVGWGVALSSMLFVPVYAVYKFFSMPGTFKERIAYCVTPEHEHHLVKEGNIRQFTLKHWLAI</sequence>
<feature type="transmembrane region" description="Helical" evidence="16">
    <location>
        <begin position="468"/>
        <end position="487"/>
    </location>
</feature>
<keyword evidence="5 13" id="KW-0479">Metal-binding</keyword>
<dbReference type="GO" id="GO:0042734">
    <property type="term" value="C:presynaptic membrane"/>
    <property type="evidence" value="ECO:0007669"/>
    <property type="project" value="TreeGrafter"/>
</dbReference>
<feature type="binding site" evidence="13">
    <location>
        <position position="367"/>
    </location>
    <ligand>
        <name>Na(+)</name>
        <dbReference type="ChEBI" id="CHEBI:29101"/>
        <label>1</label>
    </ligand>
</feature>
<feature type="binding site" evidence="13">
    <location>
        <position position="368"/>
    </location>
    <ligand>
        <name>Na(+)</name>
        <dbReference type="ChEBI" id="CHEBI:29101"/>
        <label>1</label>
    </ligand>
</feature>
<proteinExistence type="inferred from homology"/>
<dbReference type="Proteomes" id="UP000694546">
    <property type="component" value="Chromosome 14"/>
</dbReference>
<feature type="binding site" evidence="13">
    <location>
        <position position="67"/>
    </location>
    <ligand>
        <name>Na(+)</name>
        <dbReference type="ChEBI" id="CHEBI:29101"/>
        <label>1</label>
    </ligand>
</feature>
<evidence type="ECO:0000256" key="12">
    <source>
        <dbReference type="ARBA" id="ARBA00023180"/>
    </source>
</evidence>
<reference evidence="17" key="1">
    <citation type="submission" date="2025-08" db="UniProtKB">
        <authorList>
            <consortium name="Ensembl"/>
        </authorList>
    </citation>
    <scope>IDENTIFICATION</scope>
</reference>
<protein>
    <recommendedName>
        <fullName evidence="15">Transporter</fullName>
    </recommendedName>
</protein>
<keyword evidence="9 13" id="KW-0915">Sodium</keyword>
<feature type="transmembrane region" description="Helical" evidence="16">
    <location>
        <begin position="507"/>
        <end position="527"/>
    </location>
</feature>
<feature type="binding site" evidence="13">
    <location>
        <position position="68"/>
    </location>
    <ligand>
        <name>Na(+)</name>
        <dbReference type="ChEBI" id="CHEBI:29101"/>
        <label>1</label>
    </ligand>
</feature>
<evidence type="ECO:0000256" key="16">
    <source>
        <dbReference type="SAM" id="Phobius"/>
    </source>
</evidence>
<dbReference type="PROSITE" id="PS00754">
    <property type="entry name" value="NA_NEUROTRAN_SYMP_2"/>
    <property type="match status" value="1"/>
</dbReference>
<keyword evidence="6" id="KW-0532">Neurotransmitter transport</keyword>
<dbReference type="SUPFAM" id="SSF161070">
    <property type="entry name" value="SNF-like"/>
    <property type="match status" value="1"/>
</dbReference>
<feature type="transmembrane region" description="Helical" evidence="16">
    <location>
        <begin position="229"/>
        <end position="246"/>
    </location>
</feature>
<evidence type="ECO:0000256" key="14">
    <source>
        <dbReference type="PIRSR" id="PIRSR600175-2"/>
    </source>
</evidence>
<feature type="transmembrane region" description="Helical" evidence="16">
    <location>
        <begin position="393"/>
        <end position="418"/>
    </location>
</feature>
<gene>
    <name evidence="17" type="primary">SLC6A2</name>
    <name evidence="17" type="synonym">slc6a2</name>
</gene>
<evidence type="ECO:0000256" key="6">
    <source>
        <dbReference type="ARBA" id="ARBA00022775"/>
    </source>
</evidence>
<reference evidence="17" key="2">
    <citation type="submission" date="2025-09" db="UniProtKB">
        <authorList>
            <consortium name="Ensembl"/>
        </authorList>
    </citation>
    <scope>IDENTIFICATION</scope>
</reference>
<feature type="disulfide bond" evidence="14">
    <location>
        <begin position="170"/>
        <end position="179"/>
    </location>
</feature>
<dbReference type="InterPro" id="IPR000175">
    <property type="entry name" value="Na/ntran_symport"/>
</dbReference>
<dbReference type="PRINTS" id="PR00176">
    <property type="entry name" value="NANEUSMPORT"/>
</dbReference>
<dbReference type="Ensembl" id="ENSGMOT00000060629.1">
    <property type="protein sequence ID" value="ENSGMOP00000066693.1"/>
    <property type="gene ID" value="ENSGMOG00000004034.2"/>
</dbReference>
<keyword evidence="18" id="KW-1185">Reference proteome</keyword>
<dbReference type="GO" id="GO:0046872">
    <property type="term" value="F:metal ion binding"/>
    <property type="evidence" value="ECO:0007669"/>
    <property type="project" value="UniProtKB-KW"/>
</dbReference>
<feature type="transmembrane region" description="Helical" evidence="16">
    <location>
        <begin position="353"/>
        <end position="381"/>
    </location>
</feature>
<accession>A0A8C5FWH9</accession>
<dbReference type="GO" id="GO:0005330">
    <property type="term" value="F:dopamine:sodium symporter activity"/>
    <property type="evidence" value="ECO:0007669"/>
    <property type="project" value="TreeGrafter"/>
</dbReference>
<evidence type="ECO:0000313" key="17">
    <source>
        <dbReference type="Ensembl" id="ENSGMOP00000066693.1"/>
    </source>
</evidence>
<evidence type="ECO:0000256" key="7">
    <source>
        <dbReference type="ARBA" id="ARBA00022847"/>
    </source>
</evidence>